<reference evidence="1" key="1">
    <citation type="submission" date="2022-12" db="EMBL/GenBank/DDBJ databases">
        <authorList>
            <person name="Petersen C."/>
        </authorList>
    </citation>
    <scope>NUCLEOTIDE SEQUENCE</scope>
    <source>
        <strain evidence="1">IBT 35675</strain>
    </source>
</reference>
<dbReference type="PANTHER" id="PTHR37540:SF10">
    <property type="entry name" value="SIGMA-70 REGION 2 FAMILY PROTEIN"/>
    <property type="match status" value="1"/>
</dbReference>
<sequence>MFSLHADPHSRDSYSRLNSPTRNNPLFTIDDFGNAHLDPFRTYPSELSPECISEVLTYSLFNAWLHSGAEHLQLRASSSNPAIIPSRKAAYEKLVMQREAIVSLKQVIETGRTDMITDEIVMSAFALALHPPERRKGAAVRMRSAPLSNLQWLSRFTDIVISDEQVQGLRHLVNARGGFDKLEMPGLKQGLSTFNLLVASKSLTQPFWPLRSGLEAEAISKFLSSLQESPRENESSLWSSLIFPEFMAWEVQAVSLYTAMLHDYSKGLLPGLNTGYVLEIRNSIHYHVMSLPSILENPDTLETSSLEYEACRLGLVVYSLLILFPVPLMTEPYPDLAQLLKNELVHVRVDPSPWMSNLDLLLWLLTMGGIAALGTDTRWWYIQQIQWVTAMLELHTWEHFKSTVASVLWLDSPCDFEGLALWEESCIIGA</sequence>
<accession>A0A9W9USU4</accession>
<dbReference type="EMBL" id="JAPZBR010000005">
    <property type="protein sequence ID" value="KAJ5354205.1"/>
    <property type="molecule type" value="Genomic_DNA"/>
</dbReference>
<comment type="caution">
    <text evidence="1">The sequence shown here is derived from an EMBL/GenBank/DDBJ whole genome shotgun (WGS) entry which is preliminary data.</text>
</comment>
<protein>
    <submittedName>
        <fullName evidence="1">Uncharacterized protein</fullName>
    </submittedName>
</protein>
<reference evidence="1" key="2">
    <citation type="journal article" date="2023" name="IMA Fungus">
        <title>Comparative genomic study of the Penicillium genus elucidates a diverse pangenome and 15 lateral gene transfer events.</title>
        <authorList>
            <person name="Petersen C."/>
            <person name="Sorensen T."/>
            <person name="Nielsen M.R."/>
            <person name="Sondergaard T.E."/>
            <person name="Sorensen J.L."/>
            <person name="Fitzpatrick D.A."/>
            <person name="Frisvad J.C."/>
            <person name="Nielsen K.L."/>
        </authorList>
    </citation>
    <scope>NUCLEOTIDE SEQUENCE</scope>
    <source>
        <strain evidence="1">IBT 35675</strain>
    </source>
</reference>
<dbReference type="PANTHER" id="PTHR37540">
    <property type="entry name" value="TRANSCRIPTION FACTOR (ACR-2), PUTATIVE-RELATED-RELATED"/>
    <property type="match status" value="1"/>
</dbReference>
<name>A0A9W9USU4_PENBR</name>
<evidence type="ECO:0000313" key="2">
    <source>
        <dbReference type="Proteomes" id="UP001148299"/>
    </source>
</evidence>
<proteinExistence type="predicted"/>
<keyword evidence="2" id="KW-1185">Reference proteome</keyword>
<organism evidence="1 2">
    <name type="scientific">Penicillium brevicompactum</name>
    <dbReference type="NCBI Taxonomy" id="5074"/>
    <lineage>
        <taxon>Eukaryota</taxon>
        <taxon>Fungi</taxon>
        <taxon>Dikarya</taxon>
        <taxon>Ascomycota</taxon>
        <taxon>Pezizomycotina</taxon>
        <taxon>Eurotiomycetes</taxon>
        <taxon>Eurotiomycetidae</taxon>
        <taxon>Eurotiales</taxon>
        <taxon>Aspergillaceae</taxon>
        <taxon>Penicillium</taxon>
    </lineage>
</organism>
<gene>
    <name evidence="1" type="ORF">N7541_006769</name>
</gene>
<evidence type="ECO:0000313" key="1">
    <source>
        <dbReference type="EMBL" id="KAJ5354205.1"/>
    </source>
</evidence>
<dbReference type="Proteomes" id="UP001148299">
    <property type="component" value="Unassembled WGS sequence"/>
</dbReference>
<dbReference type="AlphaFoldDB" id="A0A9W9USU4"/>